<dbReference type="Proteomes" id="UP000255163">
    <property type="component" value="Unassembled WGS sequence"/>
</dbReference>
<reference evidence="2 3" key="1">
    <citation type="submission" date="2018-06" db="EMBL/GenBank/DDBJ databases">
        <authorList>
            <consortium name="Pathogen Informatics"/>
            <person name="Doyle S."/>
        </authorList>
    </citation>
    <scope>NUCLEOTIDE SEQUENCE [LARGE SCALE GENOMIC DNA]</scope>
    <source>
        <strain evidence="2 3">NCTC12123</strain>
    </source>
</reference>
<protein>
    <submittedName>
        <fullName evidence="2">Uncharacterized protein</fullName>
    </submittedName>
</protein>
<organism evidence="2 3">
    <name type="scientific">Enterobacter asburiae</name>
    <dbReference type="NCBI Taxonomy" id="61645"/>
    <lineage>
        <taxon>Bacteria</taxon>
        <taxon>Pseudomonadati</taxon>
        <taxon>Pseudomonadota</taxon>
        <taxon>Gammaproteobacteria</taxon>
        <taxon>Enterobacterales</taxon>
        <taxon>Enterobacteriaceae</taxon>
        <taxon>Enterobacter</taxon>
        <taxon>Enterobacter cloacae complex</taxon>
    </lineage>
</organism>
<evidence type="ECO:0000313" key="3">
    <source>
        <dbReference type="Proteomes" id="UP000255163"/>
    </source>
</evidence>
<evidence type="ECO:0000313" key="1">
    <source>
        <dbReference type="EMBL" id="STD17973.1"/>
    </source>
</evidence>
<sequence length="107" mass="12353">MEALPLQVTLYIHISTNPHVPALYLVHTCDMSQNYPDLYVLLETRTVFLEINQPEPIDIIGKQVERLQKEKASIVDQAHQRVAFLEDKIQQLLCIDHSTIQESDIPF</sequence>
<name>A0A376FQ98_ENTAS</name>
<evidence type="ECO:0000313" key="2">
    <source>
        <dbReference type="EMBL" id="STD27796.1"/>
    </source>
</evidence>
<dbReference type="EMBL" id="UFYI01000007">
    <property type="protein sequence ID" value="STD27796.1"/>
    <property type="molecule type" value="Genomic_DNA"/>
</dbReference>
<accession>A0A376FQ98</accession>
<dbReference type="AlphaFoldDB" id="A0A376FQ98"/>
<proteinExistence type="predicted"/>
<dbReference type="EMBL" id="UFYI01000006">
    <property type="protein sequence ID" value="STD17973.1"/>
    <property type="molecule type" value="Genomic_DNA"/>
</dbReference>
<gene>
    <name evidence="1" type="ORF">NCTC12123_00135</name>
    <name evidence="2" type="ORF">NCTC12123_06426</name>
</gene>